<dbReference type="GO" id="GO:0016787">
    <property type="term" value="F:hydrolase activity"/>
    <property type="evidence" value="ECO:0007669"/>
    <property type="project" value="InterPro"/>
</dbReference>
<sequence>MTALAGPMRAFAAMTPQTESYPELSYVNPELRAAALPAIKWAQSSPPMSENYLAIRKQIDANQPKLLPGIPVKAHRVPVAEGIPDVTVYVINAGAGSRPAILHIHGGGMILGRAIDDVPAKQALAKALDCVIVTVDYALSPEVT</sequence>
<evidence type="ECO:0000313" key="3">
    <source>
        <dbReference type="Proteomes" id="UP000554342"/>
    </source>
</evidence>
<protein>
    <submittedName>
        <fullName evidence="2">Acetyl esterase/lipase</fullName>
    </submittedName>
</protein>
<dbReference type="EMBL" id="JACIJI010000003">
    <property type="protein sequence ID" value="MBB5719256.1"/>
    <property type="molecule type" value="Genomic_DNA"/>
</dbReference>
<comment type="caution">
    <text evidence="2">The sequence shown here is derived from an EMBL/GenBank/DDBJ whole genome shotgun (WGS) entry which is preliminary data.</text>
</comment>
<accession>A0A840Z0K0</accession>
<dbReference type="Gene3D" id="3.40.50.1820">
    <property type="entry name" value="alpha/beta hydrolase"/>
    <property type="match status" value="1"/>
</dbReference>
<reference evidence="2 3" key="1">
    <citation type="submission" date="2020-08" db="EMBL/GenBank/DDBJ databases">
        <title>Genomic Encyclopedia of Type Strains, Phase IV (KMG-IV): sequencing the most valuable type-strain genomes for metagenomic binning, comparative biology and taxonomic classification.</title>
        <authorList>
            <person name="Goeker M."/>
        </authorList>
    </citation>
    <scope>NUCLEOTIDE SEQUENCE [LARGE SCALE GENOMIC DNA]</scope>
    <source>
        <strain evidence="2 3">DSM 27203</strain>
    </source>
</reference>
<dbReference type="InterPro" id="IPR029058">
    <property type="entry name" value="AB_hydrolase_fold"/>
</dbReference>
<dbReference type="Pfam" id="PF07859">
    <property type="entry name" value="Abhydrolase_3"/>
    <property type="match status" value="1"/>
</dbReference>
<dbReference type="Proteomes" id="UP000554342">
    <property type="component" value="Unassembled WGS sequence"/>
</dbReference>
<gene>
    <name evidence="2" type="ORF">FHR23_002194</name>
</gene>
<dbReference type="InterPro" id="IPR013094">
    <property type="entry name" value="AB_hydrolase_3"/>
</dbReference>
<keyword evidence="3" id="KW-1185">Reference proteome</keyword>
<feature type="domain" description="Alpha/beta hydrolase fold-3" evidence="1">
    <location>
        <begin position="101"/>
        <end position="142"/>
    </location>
</feature>
<dbReference type="AlphaFoldDB" id="A0A840Z0K0"/>
<evidence type="ECO:0000313" key="2">
    <source>
        <dbReference type="EMBL" id="MBB5719256.1"/>
    </source>
</evidence>
<dbReference type="RefSeq" id="WP_281377221.1">
    <property type="nucleotide sequence ID" value="NZ_BAABIF010000012.1"/>
</dbReference>
<proteinExistence type="predicted"/>
<name>A0A840Z0K0_9SPHN</name>
<evidence type="ECO:0000259" key="1">
    <source>
        <dbReference type="Pfam" id="PF07859"/>
    </source>
</evidence>
<organism evidence="2 3">
    <name type="scientific">Stakelama sediminis</name>
    <dbReference type="NCBI Taxonomy" id="463200"/>
    <lineage>
        <taxon>Bacteria</taxon>
        <taxon>Pseudomonadati</taxon>
        <taxon>Pseudomonadota</taxon>
        <taxon>Alphaproteobacteria</taxon>
        <taxon>Sphingomonadales</taxon>
        <taxon>Sphingomonadaceae</taxon>
        <taxon>Stakelama</taxon>
    </lineage>
</organism>
<dbReference type="SUPFAM" id="SSF53474">
    <property type="entry name" value="alpha/beta-Hydrolases"/>
    <property type="match status" value="1"/>
</dbReference>